<evidence type="ECO:0000313" key="2">
    <source>
        <dbReference type="Proteomes" id="UP000297635"/>
    </source>
</evidence>
<organism evidence="1 2">
    <name type="scientific">Duncaniella freteri</name>
    <dbReference type="NCBI Taxonomy" id="2530391"/>
    <lineage>
        <taxon>Bacteria</taxon>
        <taxon>Pseudomonadati</taxon>
        <taxon>Bacteroidota</taxon>
        <taxon>Bacteroidia</taxon>
        <taxon>Bacteroidales</taxon>
        <taxon>Muribaculaceae</taxon>
        <taxon>Duncaniella</taxon>
    </lineage>
</organism>
<dbReference type="AlphaFoldDB" id="A0A4Z0VAV3"/>
<accession>A0A4Z0VAV3</accession>
<keyword evidence="2" id="KW-1185">Reference proteome</keyword>
<proteinExistence type="predicted"/>
<dbReference type="GeneID" id="82149393"/>
<gene>
    <name evidence="1" type="ORF">EZ315_06270</name>
</gene>
<protein>
    <submittedName>
        <fullName evidence="1">Uncharacterized protein</fullName>
    </submittedName>
</protein>
<dbReference type="Proteomes" id="UP000297635">
    <property type="component" value="Unassembled WGS sequence"/>
</dbReference>
<evidence type="ECO:0000313" key="1">
    <source>
        <dbReference type="EMBL" id="TGG40312.1"/>
    </source>
</evidence>
<dbReference type="EMBL" id="SJSA01000001">
    <property type="protein sequence ID" value="TGG40312.1"/>
    <property type="molecule type" value="Genomic_DNA"/>
</dbReference>
<comment type="caution">
    <text evidence="1">The sequence shown here is derived from an EMBL/GenBank/DDBJ whole genome shotgun (WGS) entry which is preliminary data.</text>
</comment>
<sequence>MIESASPEVLGDSDSEDADKVFETSDLSLFELRHRVKSVHTAVYYNVVPGGDSVAVDTTARNVVKTVVYFDELGNYVPRRDERVKRDSQGRIVRWEDRRPNLRRVHGGFLKDTLTYRHVSPNVMQSSGMGDYAITVYDDDHRVVGQYTDPIAAGEQSAVFNLYRSEDKHGNWTERLSVWTTQAPGARPHVSYTLTRRDIKYHNRKP</sequence>
<dbReference type="RefSeq" id="WP_135471325.1">
    <property type="nucleotide sequence ID" value="NZ_CASJDB010000019.1"/>
</dbReference>
<name>A0A4Z0VAV3_9BACT</name>
<reference evidence="1 2" key="1">
    <citation type="submission" date="2019-02" db="EMBL/GenBank/DDBJ databases">
        <title>Isolation and identification of novel species under the genus Muribaculum.</title>
        <authorList>
            <person name="Miyake S."/>
            <person name="Ding Y."/>
            <person name="Low A."/>
            <person name="Soh M."/>
            <person name="Seedorf H."/>
        </authorList>
    </citation>
    <scope>NUCLEOTIDE SEQUENCE [LARGE SCALE GENOMIC DNA]</scope>
    <source>
        <strain evidence="1 2">TLL-A3</strain>
    </source>
</reference>